<dbReference type="EMBL" id="JAQQFR010000003">
    <property type="protein sequence ID" value="MFL9877770.1"/>
    <property type="molecule type" value="Genomic_DNA"/>
</dbReference>
<evidence type="ECO:0000313" key="2">
    <source>
        <dbReference type="EMBL" id="MFL9877770.1"/>
    </source>
</evidence>
<comment type="caution">
    <text evidence="2">The sequence shown here is derived from an EMBL/GenBank/DDBJ whole genome shotgun (WGS) entry which is preliminary data.</text>
</comment>
<proteinExistence type="predicted"/>
<accession>A0ABW8Z5J9</accession>
<dbReference type="Pfam" id="PF08668">
    <property type="entry name" value="HDOD"/>
    <property type="match status" value="1"/>
</dbReference>
<dbReference type="PROSITE" id="PS51833">
    <property type="entry name" value="HDOD"/>
    <property type="match status" value="1"/>
</dbReference>
<gene>
    <name evidence="2" type="ORF">PQR63_05240</name>
</gene>
<dbReference type="Proteomes" id="UP001629214">
    <property type="component" value="Unassembled WGS sequence"/>
</dbReference>
<evidence type="ECO:0000313" key="3">
    <source>
        <dbReference type="Proteomes" id="UP001629214"/>
    </source>
</evidence>
<protein>
    <submittedName>
        <fullName evidence="2">HDOD domain-containing protein</fullName>
    </submittedName>
</protein>
<dbReference type="InterPro" id="IPR052340">
    <property type="entry name" value="RNase_Y/CdgJ"/>
</dbReference>
<evidence type="ECO:0000259" key="1">
    <source>
        <dbReference type="PROSITE" id="PS51833"/>
    </source>
</evidence>
<dbReference type="Gene3D" id="1.10.3210.10">
    <property type="entry name" value="Hypothetical protein af1432"/>
    <property type="match status" value="1"/>
</dbReference>
<dbReference type="PANTHER" id="PTHR33525:SF3">
    <property type="entry name" value="RIBONUCLEASE Y"/>
    <property type="match status" value="1"/>
</dbReference>
<organism evidence="2 3">
    <name type="scientific">Herbaspirillum rhizosphaerae</name>
    <dbReference type="NCBI Taxonomy" id="346179"/>
    <lineage>
        <taxon>Bacteria</taxon>
        <taxon>Pseudomonadati</taxon>
        <taxon>Pseudomonadota</taxon>
        <taxon>Betaproteobacteria</taxon>
        <taxon>Burkholderiales</taxon>
        <taxon>Oxalobacteraceae</taxon>
        <taxon>Herbaspirillum</taxon>
    </lineage>
</organism>
<dbReference type="PANTHER" id="PTHR33525">
    <property type="match status" value="1"/>
</dbReference>
<reference evidence="2 3" key="1">
    <citation type="journal article" date="2024" name="Chem. Sci.">
        <title>Discovery of megapolipeptins by genome mining of a Burkholderiales bacteria collection.</title>
        <authorList>
            <person name="Paulo B.S."/>
            <person name="Recchia M.J.J."/>
            <person name="Lee S."/>
            <person name="Fergusson C.H."/>
            <person name="Romanowski S.B."/>
            <person name="Hernandez A."/>
            <person name="Krull N."/>
            <person name="Liu D.Y."/>
            <person name="Cavanagh H."/>
            <person name="Bos A."/>
            <person name="Gray C.A."/>
            <person name="Murphy B.T."/>
            <person name="Linington R.G."/>
            <person name="Eustaquio A.S."/>
        </authorList>
    </citation>
    <scope>NUCLEOTIDE SEQUENCE [LARGE SCALE GENOMIC DNA]</scope>
    <source>
        <strain evidence="2 3">RL21-008-BIB-B</strain>
    </source>
</reference>
<sequence length="310" mass="34031">MTNFIDPTDFETLKQDDTLPSPSGVRLNIMRMCRQEDVSLPELVTQIQTDPLLAGRIIKIGNGASINKGRPIVAISKDVLLMIGLHAVRQLALAISLTAERRDEGCPGFDYSGFWARTVAMACASQALAEYYGDAPPSEMFASGLLANIGRLGLASARPDAYSTLLSENLDPEQLRTAEKTRFGYHHLDLAAAMMQDWDIPRFFCEAVLHHEAPEQAGLDEESRQLRLAQMLHVAGAVADYCVAAEANRPAALQALLDAGLPLAGEVDHVIAICDRTARDWIEWGSMIKIPTHTMPPTRDVMQQLLEQPE</sequence>
<keyword evidence="3" id="KW-1185">Reference proteome</keyword>
<dbReference type="SUPFAM" id="SSF109604">
    <property type="entry name" value="HD-domain/PDEase-like"/>
    <property type="match status" value="1"/>
</dbReference>
<name>A0ABW8Z5J9_9BURK</name>
<dbReference type="RefSeq" id="WP_408166254.1">
    <property type="nucleotide sequence ID" value="NZ_JAQQFR010000003.1"/>
</dbReference>
<feature type="domain" description="HDOD" evidence="1">
    <location>
        <begin position="19"/>
        <end position="214"/>
    </location>
</feature>
<dbReference type="InterPro" id="IPR013976">
    <property type="entry name" value="HDOD"/>
</dbReference>